<dbReference type="Gene3D" id="3.30.750.24">
    <property type="entry name" value="STAS domain"/>
    <property type="match status" value="1"/>
</dbReference>
<feature type="domain" description="STAS" evidence="5">
    <location>
        <begin position="147"/>
        <end position="258"/>
    </location>
</feature>
<dbReference type="SUPFAM" id="SSF55785">
    <property type="entry name" value="PYP-like sensor domain (PAS domain)"/>
    <property type="match status" value="1"/>
</dbReference>
<evidence type="ECO:0000259" key="5">
    <source>
        <dbReference type="PROSITE" id="PS50801"/>
    </source>
</evidence>
<dbReference type="PROSITE" id="PS50112">
    <property type="entry name" value="PAS"/>
    <property type="match status" value="1"/>
</dbReference>
<dbReference type="Gene3D" id="3.30.450.20">
    <property type="entry name" value="PAS domain"/>
    <property type="match status" value="1"/>
</dbReference>
<organism evidence="6 7">
    <name type="scientific">Sporosarcina quadrami</name>
    <dbReference type="NCBI Taxonomy" id="2762234"/>
    <lineage>
        <taxon>Bacteria</taxon>
        <taxon>Bacillati</taxon>
        <taxon>Bacillota</taxon>
        <taxon>Bacilli</taxon>
        <taxon>Bacillales</taxon>
        <taxon>Caryophanaceae</taxon>
        <taxon>Sporosarcina</taxon>
    </lineage>
</organism>
<dbReference type="NCBIfam" id="TIGR00229">
    <property type="entry name" value="sensory_box"/>
    <property type="match status" value="1"/>
</dbReference>
<dbReference type="PANTHER" id="PTHR47429">
    <property type="entry name" value="PROTEIN TWIN LOV 1"/>
    <property type="match status" value="1"/>
</dbReference>
<evidence type="ECO:0000259" key="4">
    <source>
        <dbReference type="PROSITE" id="PS50112"/>
    </source>
</evidence>
<accession>A0ABR8U7Y3</accession>
<keyword evidence="1" id="KW-0285">Flavoprotein</keyword>
<keyword evidence="3" id="KW-0157">Chromophore</keyword>
<reference evidence="6 7" key="1">
    <citation type="submission" date="2020-08" db="EMBL/GenBank/DDBJ databases">
        <title>A Genomic Blueprint of the Chicken Gut Microbiome.</title>
        <authorList>
            <person name="Gilroy R."/>
            <person name="Ravi A."/>
            <person name="Getino M."/>
            <person name="Pursley I."/>
            <person name="Horton D.L."/>
            <person name="Alikhan N.-F."/>
            <person name="Baker D."/>
            <person name="Gharbi K."/>
            <person name="Hall N."/>
            <person name="Watson M."/>
            <person name="Adriaenssens E.M."/>
            <person name="Foster-Nyarko E."/>
            <person name="Jarju S."/>
            <person name="Secka A."/>
            <person name="Antonio M."/>
            <person name="Oren A."/>
            <person name="Chaudhuri R."/>
            <person name="La Ragione R.M."/>
            <person name="Hildebrand F."/>
            <person name="Pallen M.J."/>
        </authorList>
    </citation>
    <scope>NUCLEOTIDE SEQUENCE [LARGE SCALE GENOMIC DNA]</scope>
    <source>
        <strain evidence="6 7">Sa2YVA2</strain>
    </source>
</reference>
<dbReference type="CDD" id="cd00130">
    <property type="entry name" value="PAS"/>
    <property type="match status" value="1"/>
</dbReference>
<dbReference type="RefSeq" id="WP_191693828.1">
    <property type="nucleotide sequence ID" value="NZ_JACSQN010000004.1"/>
</dbReference>
<evidence type="ECO:0000256" key="2">
    <source>
        <dbReference type="ARBA" id="ARBA00022643"/>
    </source>
</evidence>
<evidence type="ECO:0000256" key="1">
    <source>
        <dbReference type="ARBA" id="ARBA00022630"/>
    </source>
</evidence>
<feature type="domain" description="PAS" evidence="4">
    <location>
        <begin position="12"/>
        <end position="85"/>
    </location>
</feature>
<proteinExistence type="predicted"/>
<evidence type="ECO:0000313" key="7">
    <source>
        <dbReference type="Proteomes" id="UP000626786"/>
    </source>
</evidence>
<evidence type="ECO:0000256" key="3">
    <source>
        <dbReference type="ARBA" id="ARBA00022991"/>
    </source>
</evidence>
<comment type="caution">
    <text evidence="6">The sequence shown here is derived from an EMBL/GenBank/DDBJ whole genome shotgun (WGS) entry which is preliminary data.</text>
</comment>
<dbReference type="InterPro" id="IPR002645">
    <property type="entry name" value="STAS_dom"/>
</dbReference>
<dbReference type="SMART" id="SM00086">
    <property type="entry name" value="PAC"/>
    <property type="match status" value="1"/>
</dbReference>
<dbReference type="CDD" id="cd07041">
    <property type="entry name" value="STAS_RsbR_RsbS_like"/>
    <property type="match status" value="1"/>
</dbReference>
<keyword evidence="7" id="KW-1185">Reference proteome</keyword>
<name>A0ABR8U7Y3_9BACL</name>
<sequence length="262" mass="29714">MIPLKNLPESMQIQLLQEMLDGSQVAALVTDPNQEDHPIIFANKTFETLTGYPMSETLGRNCRFLQGEDTDPVAVNKIRTAIHDKQPVVVTLKNYKKDGTMFWNHLFIKPLEIEGKLFFIGTQTNVTLEHKQKRLITEKEKEIEQLILPILMLHNGVAAVSLIGKMTEERINLLSIGLSEFVQKRHIDYMIIDITGIRWDEETPLTTFQSVHSVLQLMGTELFITGVTPQIAQALTAMGESTERLLTFATLQQALERITKNT</sequence>
<dbReference type="EMBL" id="JACSQN010000004">
    <property type="protein sequence ID" value="MBD7984141.1"/>
    <property type="molecule type" value="Genomic_DNA"/>
</dbReference>
<dbReference type="PROSITE" id="PS50801">
    <property type="entry name" value="STAS"/>
    <property type="match status" value="1"/>
</dbReference>
<dbReference type="InterPro" id="IPR001610">
    <property type="entry name" value="PAC"/>
</dbReference>
<dbReference type="SUPFAM" id="SSF52091">
    <property type="entry name" value="SpoIIaa-like"/>
    <property type="match status" value="1"/>
</dbReference>
<dbReference type="InterPro" id="IPR036513">
    <property type="entry name" value="STAS_dom_sf"/>
</dbReference>
<dbReference type="InterPro" id="IPR000014">
    <property type="entry name" value="PAS"/>
</dbReference>
<dbReference type="Pfam" id="PF01740">
    <property type="entry name" value="STAS"/>
    <property type="match status" value="1"/>
</dbReference>
<dbReference type="Pfam" id="PF13426">
    <property type="entry name" value="PAS_9"/>
    <property type="match status" value="1"/>
</dbReference>
<dbReference type="PANTHER" id="PTHR47429:SF2">
    <property type="entry name" value="PROTEIN TWIN LOV 1"/>
    <property type="match status" value="1"/>
</dbReference>
<keyword evidence="2" id="KW-0288">FMN</keyword>
<dbReference type="InterPro" id="IPR035965">
    <property type="entry name" value="PAS-like_dom_sf"/>
</dbReference>
<gene>
    <name evidence="6" type="ORF">H9649_06080</name>
</gene>
<dbReference type="Proteomes" id="UP000626786">
    <property type="component" value="Unassembled WGS sequence"/>
</dbReference>
<evidence type="ECO:0000313" key="6">
    <source>
        <dbReference type="EMBL" id="MBD7984141.1"/>
    </source>
</evidence>
<protein>
    <submittedName>
        <fullName evidence="6">PAS domain-containing protein</fullName>
    </submittedName>
</protein>